<evidence type="ECO:0000256" key="1">
    <source>
        <dbReference type="SAM" id="MobiDB-lite"/>
    </source>
</evidence>
<dbReference type="InterPro" id="IPR026870">
    <property type="entry name" value="Zinc_ribbon_dom"/>
</dbReference>
<feature type="region of interest" description="Disordered" evidence="1">
    <location>
        <begin position="74"/>
        <end position="120"/>
    </location>
</feature>
<proteinExistence type="predicted"/>
<feature type="region of interest" description="Disordered" evidence="1">
    <location>
        <begin position="504"/>
        <end position="533"/>
    </location>
</feature>
<dbReference type="EMBL" id="QVEU01000011">
    <property type="protein sequence ID" value="RGB74412.1"/>
    <property type="molecule type" value="Genomic_DNA"/>
</dbReference>
<feature type="domain" description="Zinc-ribbon" evidence="3">
    <location>
        <begin position="2"/>
        <end position="23"/>
    </location>
</feature>
<feature type="compositionally biased region" description="Low complexity" evidence="1">
    <location>
        <begin position="105"/>
        <end position="120"/>
    </location>
</feature>
<organism evidence="4 5">
    <name type="scientific">Anaerococcus nagyae</name>
    <dbReference type="NCBI Taxonomy" id="1755241"/>
    <lineage>
        <taxon>Bacteria</taxon>
        <taxon>Bacillati</taxon>
        <taxon>Bacillota</taxon>
        <taxon>Tissierellia</taxon>
        <taxon>Tissierellales</taxon>
        <taxon>Peptoniphilaceae</taxon>
        <taxon>Anaerococcus</taxon>
    </lineage>
</organism>
<keyword evidence="2" id="KW-1133">Transmembrane helix</keyword>
<sequence length="782" mass="88058">MKCTNCGALVDDKSIFCPVCGNKMEKSTDMHKEHDDVIEKSTYESVKNNENLIEEKSQNKKSKDNKVSSFISNLVKKNNQNSKEDKNIINSSDNNLENKNDDLSNKINSSKNISKNSPIINQNKVVSDKVRYDSDTLKDEINKKGENNLSAQARIANKIGKEKGFNNNAESVFDIKYDDIPKEYVEARIARQILSKNRIRDLSYNNEKAIKSGNICGVIRNNQKPSFYTGYDSSYHVSTKNFNEEAPPPKEESFEVNPKFKTTSLAVVEEEAKKKKHKFKFKPIYLIPILIVLAGLIAAYFFTHKKAPQIEVDLSDYIDVAYNGDDGAASPSASINTSKLLSDYGNQIAYKNKDRKKDEFSSAANQFVSELENGTTFQYSKDNGLSNGEEITVVANITDSSLMEDYNVMFTNTMKSAIVDNLITSEHQDPFEYIDVSFSGESPNISLTANLKEDAPEYMANIEIAPSKTTDLSSGEEVNVSLIYDEDELYKSYGIKLDPKDKVFTAPGENNDESDANKEDDKDKKSNKDSADGYITSIDNIDENLLGTMKEKAGDLIKNTFADRSFTQIDQINYLGAITGSDANAQELKNRVMLVYEIKAKEDYEGKYTNDYTYYSFVEYQNVKDKKGEDGSFYTEGPITTDNEIFHKFFVEDDYTYYEIPYYGFAFLEEVITRVNNALSGLDIDDSIAEDVSKYFEKSDGVAGEYQGDNTRLSLKSDGTLKYKIDQRVHQGTWKEDGSDVTLTIQGVNVDTPINAKFEDGALDVSEQGEMQGQTFNKMKSF</sequence>
<gene>
    <name evidence="4" type="ORF">DXA39_08585</name>
</gene>
<comment type="caution">
    <text evidence="4">The sequence shown here is derived from an EMBL/GenBank/DDBJ whole genome shotgun (WGS) entry which is preliminary data.</text>
</comment>
<feature type="compositionally biased region" description="Basic and acidic residues" evidence="1">
    <location>
        <begin position="515"/>
        <end position="531"/>
    </location>
</feature>
<dbReference type="RefSeq" id="WP_117522306.1">
    <property type="nucleotide sequence ID" value="NZ_QVEU01000011.1"/>
</dbReference>
<keyword evidence="2" id="KW-0472">Membrane</keyword>
<evidence type="ECO:0000256" key="2">
    <source>
        <dbReference type="SAM" id="Phobius"/>
    </source>
</evidence>
<reference evidence="4 5" key="1">
    <citation type="submission" date="2018-08" db="EMBL/GenBank/DDBJ databases">
        <title>A genome reference for cultivated species of the human gut microbiota.</title>
        <authorList>
            <person name="Zou Y."/>
            <person name="Xue W."/>
            <person name="Luo G."/>
        </authorList>
    </citation>
    <scope>NUCLEOTIDE SEQUENCE [LARGE SCALE GENOMIC DNA]</scope>
    <source>
        <strain evidence="4 5">OF01-3</strain>
    </source>
</reference>
<accession>A0A3E2TFH8</accession>
<dbReference type="OrthoDB" id="2236865at2"/>
<evidence type="ECO:0000313" key="4">
    <source>
        <dbReference type="EMBL" id="RGB74412.1"/>
    </source>
</evidence>
<name>A0A3E2TFH8_9FIRM</name>
<dbReference type="AlphaFoldDB" id="A0A3E2TFH8"/>
<dbReference type="Proteomes" id="UP000261011">
    <property type="component" value="Unassembled WGS sequence"/>
</dbReference>
<protein>
    <submittedName>
        <fullName evidence="4">Zinc-ribbon domain-containing protein</fullName>
    </submittedName>
</protein>
<dbReference type="Pfam" id="PF13240">
    <property type="entry name" value="Zn_Ribbon_1"/>
    <property type="match status" value="1"/>
</dbReference>
<feature type="transmembrane region" description="Helical" evidence="2">
    <location>
        <begin position="283"/>
        <end position="302"/>
    </location>
</feature>
<evidence type="ECO:0000259" key="3">
    <source>
        <dbReference type="Pfam" id="PF13240"/>
    </source>
</evidence>
<evidence type="ECO:0000313" key="5">
    <source>
        <dbReference type="Proteomes" id="UP000261011"/>
    </source>
</evidence>
<keyword evidence="5" id="KW-1185">Reference proteome</keyword>
<keyword evidence="2" id="KW-0812">Transmembrane</keyword>